<name>T0QU60_SAPDV</name>
<evidence type="ECO:0000313" key="9">
    <source>
        <dbReference type="Proteomes" id="UP000030762"/>
    </source>
</evidence>
<keyword evidence="9" id="KW-1185">Reference proteome</keyword>
<evidence type="ECO:0000256" key="2">
    <source>
        <dbReference type="ARBA" id="ARBA00022692"/>
    </source>
</evidence>
<dbReference type="EMBL" id="JH767133">
    <property type="protein sequence ID" value="EQC41744.1"/>
    <property type="molecule type" value="Genomic_DNA"/>
</dbReference>
<evidence type="ECO:0000313" key="8">
    <source>
        <dbReference type="EMBL" id="EQC41744.1"/>
    </source>
</evidence>
<keyword evidence="4 6" id="KW-0472">Membrane</keyword>
<keyword evidence="2 6" id="KW-0812">Transmembrane</keyword>
<dbReference type="eggNOG" id="KOG3533">
    <property type="taxonomic scope" value="Eukaryota"/>
</dbReference>
<sequence length="1064" mass="120513">MAGGLYGQPPVSYGTYARSVASPSRLSEDDAMLAKLSEFVSTGALKNIMQLLKKKRFTASDLLKREIQRLKSAPSDVGPVPESVRDFDIDDSEDEEDARLRSVSVADDSMLLPPAKGWAVSFEEENTSRLLIYARQEWRHTQKLAVEASVAELIMHTLPRRRPTTRDAKATKTVLDVAKKYLSIEGTELQLLDLIHEFIAGGFEPAQNALLAAVCSVDYDDDNDKATADVDRKDLFIRFLLRYIAMADNSSLSPALTTHYQNRALSIVQLLCENHHEMWQSVVSLEVDGKRILLAVVEVMGAAISVSLNNPALLKCMAAITEACQGPNKVNQELIVDSNATALCCKLLMNDQAVDMTIHQAATELLLSLMEGRTDQSTQATIAQAFSADVVVQRLQLYHRALIEQFGYPLDFAKHDIHRAPMYKKAMNLTRLVVRIMSLEQASGSGDLSGTASSPHALSADADQDELDEADDAEDRMAFEVHMRAKLNTAVLGMLKRSESESDVSTLATAIKTVLVANRALRSFDTRSVQGFRALWETAVATYKAQSAQRFFNAQLISVEILRYGKHSTVYFVKPHDAMYFDEQLQNDLLDAMDIGGEHAMDVLLSEQARDTEEELKVVKHLKRLTLYSLMSTWQMWLRTRLLALCFYINFVLLLMLRVDKTTKYPYVTILGSVYCALAAILFVYYLMRTFNFHYCKQQLSITKLKFRSPKTIHDRKWEAFEDPIFYFELIAWTYSLIVWVYGWTAFNTVVLGLGAFLLLFFSTLSGLRKYAEIMRFSVDQEITYKQVRSTTKDDQLLPKAYFWYNVLYDTLFSENVVRFALFTACAILGLVDHTRYYLYYGIPLADLINLHFGLKFVVKAMNMNMGKLAITAAFGGVVIYFFALLGYYFFQPELSNGGDDANQCSTLMHCVMTYLHSGLLNGGGIGDYLSDVPMNYNDKGRYFGRVFYELAFFIVVITLILNLIQGIIIDAFTAVREASENKLMLRRTQCLVCNRPRAVIEAQGMDAGIMNSFARHTETKHNLWHYFFFIKYLNSKDETDMNGMETFVFEKIKTKDMSWVPHI</sequence>
<dbReference type="InParanoid" id="T0QU60"/>
<dbReference type="PANTHER" id="PTHR13715">
    <property type="entry name" value="RYANODINE RECEPTOR AND IP3 RECEPTOR"/>
    <property type="match status" value="1"/>
</dbReference>
<evidence type="ECO:0000259" key="7">
    <source>
        <dbReference type="Pfam" id="PF00520"/>
    </source>
</evidence>
<feature type="domain" description="Ion transport" evidence="7">
    <location>
        <begin position="848"/>
        <end position="980"/>
    </location>
</feature>
<feature type="transmembrane region" description="Helical" evidence="6">
    <location>
        <begin position="951"/>
        <end position="976"/>
    </location>
</feature>
<dbReference type="AlphaFoldDB" id="T0QU60"/>
<dbReference type="GO" id="GO:0016020">
    <property type="term" value="C:membrane"/>
    <property type="evidence" value="ECO:0007669"/>
    <property type="project" value="UniProtKB-SubCell"/>
</dbReference>
<dbReference type="VEuPathDB" id="FungiDB:SDRG_00608"/>
<gene>
    <name evidence="8" type="ORF">SDRG_00608</name>
</gene>
<dbReference type="GO" id="GO:0006816">
    <property type="term" value="P:calcium ion transport"/>
    <property type="evidence" value="ECO:0007669"/>
    <property type="project" value="InterPro"/>
</dbReference>
<comment type="subcellular location">
    <subcellularLocation>
        <location evidence="1">Membrane</location>
        <topology evidence="1">Multi-pass membrane protein</topology>
    </subcellularLocation>
</comment>
<dbReference type="Pfam" id="PF00520">
    <property type="entry name" value="Ion_trans"/>
    <property type="match status" value="1"/>
</dbReference>
<dbReference type="STRING" id="1156394.T0QU60"/>
<feature type="transmembrane region" description="Helical" evidence="6">
    <location>
        <begin position="642"/>
        <end position="659"/>
    </location>
</feature>
<dbReference type="OrthoDB" id="300855at2759"/>
<evidence type="ECO:0000256" key="5">
    <source>
        <dbReference type="SAM" id="MobiDB-lite"/>
    </source>
</evidence>
<dbReference type="PANTHER" id="PTHR13715:SF99">
    <property type="entry name" value="INOSITOL 1,4,5-TRISPHOSPHATE RECEPTOR-LIKE PROTEIN A"/>
    <property type="match status" value="1"/>
</dbReference>
<evidence type="ECO:0000256" key="1">
    <source>
        <dbReference type="ARBA" id="ARBA00004141"/>
    </source>
</evidence>
<evidence type="ECO:0000256" key="6">
    <source>
        <dbReference type="SAM" id="Phobius"/>
    </source>
</evidence>
<dbReference type="Gene3D" id="1.10.287.70">
    <property type="match status" value="1"/>
</dbReference>
<dbReference type="InterPro" id="IPR005821">
    <property type="entry name" value="Ion_trans_dom"/>
</dbReference>
<organism evidence="8 9">
    <name type="scientific">Saprolegnia diclina (strain VS20)</name>
    <dbReference type="NCBI Taxonomy" id="1156394"/>
    <lineage>
        <taxon>Eukaryota</taxon>
        <taxon>Sar</taxon>
        <taxon>Stramenopiles</taxon>
        <taxon>Oomycota</taxon>
        <taxon>Saprolegniomycetes</taxon>
        <taxon>Saprolegniales</taxon>
        <taxon>Saprolegniaceae</taxon>
        <taxon>Saprolegnia</taxon>
    </lineage>
</organism>
<feature type="region of interest" description="Disordered" evidence="5">
    <location>
        <begin position="73"/>
        <end position="95"/>
    </location>
</feature>
<feature type="transmembrane region" description="Helical" evidence="6">
    <location>
        <begin position="750"/>
        <end position="768"/>
    </location>
</feature>
<proteinExistence type="predicted"/>
<evidence type="ECO:0000256" key="4">
    <source>
        <dbReference type="ARBA" id="ARBA00023136"/>
    </source>
</evidence>
<dbReference type="RefSeq" id="XP_008604313.1">
    <property type="nucleotide sequence ID" value="XM_008606091.1"/>
</dbReference>
<protein>
    <recommendedName>
        <fullName evidence="7">Ion transport domain-containing protein</fullName>
    </recommendedName>
</protein>
<feature type="region of interest" description="Disordered" evidence="5">
    <location>
        <begin position="445"/>
        <end position="469"/>
    </location>
</feature>
<dbReference type="InterPro" id="IPR015925">
    <property type="entry name" value="Ryanodine_IP3_receptor"/>
</dbReference>
<dbReference type="GO" id="GO:0005216">
    <property type="term" value="F:monoatomic ion channel activity"/>
    <property type="evidence" value="ECO:0007669"/>
    <property type="project" value="InterPro"/>
</dbReference>
<dbReference type="Proteomes" id="UP000030762">
    <property type="component" value="Unassembled WGS sequence"/>
</dbReference>
<accession>T0QU60</accession>
<feature type="transmembrane region" description="Helical" evidence="6">
    <location>
        <begin position="838"/>
        <end position="859"/>
    </location>
</feature>
<keyword evidence="3 6" id="KW-1133">Transmembrane helix</keyword>
<feature type="transmembrane region" description="Helical" evidence="6">
    <location>
        <begin position="665"/>
        <end position="688"/>
    </location>
</feature>
<dbReference type="GeneID" id="19941335"/>
<feature type="compositionally biased region" description="Polar residues" evidence="5">
    <location>
        <begin position="445"/>
        <end position="456"/>
    </location>
</feature>
<evidence type="ECO:0000256" key="3">
    <source>
        <dbReference type="ARBA" id="ARBA00022989"/>
    </source>
</evidence>
<feature type="transmembrane region" description="Helical" evidence="6">
    <location>
        <begin position="871"/>
        <end position="891"/>
    </location>
</feature>
<dbReference type="OMA" id="CENHHEM"/>
<reference evidence="8 9" key="1">
    <citation type="submission" date="2012-04" db="EMBL/GenBank/DDBJ databases">
        <title>The Genome Sequence of Saprolegnia declina VS20.</title>
        <authorList>
            <consortium name="The Broad Institute Genome Sequencing Platform"/>
            <person name="Russ C."/>
            <person name="Nusbaum C."/>
            <person name="Tyler B."/>
            <person name="van West P."/>
            <person name="Dieguez-Uribeondo J."/>
            <person name="de Bruijn I."/>
            <person name="Tripathy S."/>
            <person name="Jiang R."/>
            <person name="Young S.K."/>
            <person name="Zeng Q."/>
            <person name="Gargeya S."/>
            <person name="Fitzgerald M."/>
            <person name="Haas B."/>
            <person name="Abouelleil A."/>
            <person name="Alvarado L."/>
            <person name="Arachchi H.M."/>
            <person name="Berlin A."/>
            <person name="Chapman S.B."/>
            <person name="Goldberg J."/>
            <person name="Griggs A."/>
            <person name="Gujja S."/>
            <person name="Hansen M."/>
            <person name="Howarth C."/>
            <person name="Imamovic A."/>
            <person name="Larimer J."/>
            <person name="McCowen C."/>
            <person name="Montmayeur A."/>
            <person name="Murphy C."/>
            <person name="Neiman D."/>
            <person name="Pearson M."/>
            <person name="Priest M."/>
            <person name="Roberts A."/>
            <person name="Saif S."/>
            <person name="Shea T."/>
            <person name="Sisk P."/>
            <person name="Sykes S."/>
            <person name="Wortman J."/>
            <person name="Nusbaum C."/>
            <person name="Birren B."/>
        </authorList>
    </citation>
    <scope>NUCLEOTIDE SEQUENCE [LARGE SCALE GENOMIC DNA]</scope>
    <source>
        <strain evidence="8 9">VS20</strain>
    </source>
</reference>